<evidence type="ECO:0000313" key="2">
    <source>
        <dbReference type="Proteomes" id="UP001501323"/>
    </source>
</evidence>
<dbReference type="Pfam" id="PF06037">
    <property type="entry name" value="DUF922"/>
    <property type="match status" value="1"/>
</dbReference>
<protein>
    <recommendedName>
        <fullName evidence="3">DUF922 domain-containing protein</fullName>
    </recommendedName>
</protein>
<evidence type="ECO:0008006" key="3">
    <source>
        <dbReference type="Google" id="ProtNLM"/>
    </source>
</evidence>
<reference evidence="2" key="1">
    <citation type="journal article" date="2019" name="Int. J. Syst. Evol. Microbiol.">
        <title>The Global Catalogue of Microorganisms (GCM) 10K type strain sequencing project: providing services to taxonomists for standard genome sequencing and annotation.</title>
        <authorList>
            <consortium name="The Broad Institute Genomics Platform"/>
            <consortium name="The Broad Institute Genome Sequencing Center for Infectious Disease"/>
            <person name="Wu L."/>
            <person name="Ma J."/>
        </authorList>
    </citation>
    <scope>NUCLEOTIDE SEQUENCE [LARGE SCALE GENOMIC DNA]</scope>
    <source>
        <strain evidence="2">JCM 18392</strain>
    </source>
</reference>
<organism evidence="1 2">
    <name type="scientific">Luteimonas vadosa</name>
    <dbReference type="NCBI Taxonomy" id="1165507"/>
    <lineage>
        <taxon>Bacteria</taxon>
        <taxon>Pseudomonadati</taxon>
        <taxon>Pseudomonadota</taxon>
        <taxon>Gammaproteobacteria</taxon>
        <taxon>Lysobacterales</taxon>
        <taxon>Lysobacteraceae</taxon>
        <taxon>Luteimonas</taxon>
    </lineage>
</organism>
<dbReference type="InterPro" id="IPR010321">
    <property type="entry name" value="DUF922"/>
</dbReference>
<accession>A0ABP9E5K7</accession>
<comment type="caution">
    <text evidence="1">The sequence shown here is derived from an EMBL/GenBank/DDBJ whole genome shotgun (WGS) entry which is preliminary data.</text>
</comment>
<keyword evidence="2" id="KW-1185">Reference proteome</keyword>
<dbReference type="EMBL" id="BAABJY010000002">
    <property type="protein sequence ID" value="GAA4869060.1"/>
    <property type="molecule type" value="Genomic_DNA"/>
</dbReference>
<dbReference type="Proteomes" id="UP001501323">
    <property type="component" value="Unassembled WGS sequence"/>
</dbReference>
<evidence type="ECO:0000313" key="1">
    <source>
        <dbReference type="EMBL" id="GAA4869060.1"/>
    </source>
</evidence>
<proteinExistence type="predicted"/>
<gene>
    <name evidence="1" type="ORF">GCM10023332_22030</name>
</gene>
<sequence>MAPFLFALLSIATDAQVHPAVQLTSAYRPYDVDGITIEQIVGSIARHGPREGAGSARAAGLTKAEVTWTFRTWQDADRCEIADVQVLLDITVEVPRHRNRRLLPHAVSRQFDRYLEALDKHENEHVLLALEAGNAIGALLSSPAEDGARCTQVQRRLNKSAREIVRRYRVLNRQYDLRTRYGGTEGVFLRPAEGQG</sequence>
<name>A0ABP9E5K7_9GAMM</name>
<dbReference type="RefSeq" id="WP_345295535.1">
    <property type="nucleotide sequence ID" value="NZ_BAABJY010000002.1"/>
</dbReference>